<feature type="transmembrane region" description="Helical" evidence="1">
    <location>
        <begin position="21"/>
        <end position="40"/>
    </location>
</feature>
<protein>
    <submittedName>
        <fullName evidence="2">DUF2273 domain-containing protein</fullName>
    </submittedName>
</protein>
<keyword evidence="1" id="KW-0812">Transmembrane</keyword>
<accession>A0A930W289</accession>
<dbReference type="AlphaFoldDB" id="A0A930W289"/>
<sequence>MDNSFFQKMQEKCKKYVVDHPGAIIGGFLGLLFAIFLFTFGLFKMLVVALFVLVGVAIGQIFDGKATILAKIRSLFTDRN</sequence>
<dbReference type="EMBL" id="JABZGT010000119">
    <property type="protein sequence ID" value="MBF4809123.1"/>
    <property type="molecule type" value="Genomic_DNA"/>
</dbReference>
<evidence type="ECO:0000256" key="1">
    <source>
        <dbReference type="SAM" id="Phobius"/>
    </source>
</evidence>
<dbReference type="Pfam" id="PF10031">
    <property type="entry name" value="DUF2273"/>
    <property type="match status" value="1"/>
</dbReference>
<evidence type="ECO:0000313" key="3">
    <source>
        <dbReference type="Proteomes" id="UP000772566"/>
    </source>
</evidence>
<dbReference type="InterPro" id="IPR018730">
    <property type="entry name" value="DUF2273"/>
</dbReference>
<proteinExistence type="predicted"/>
<gene>
    <name evidence="2" type="ORF">HXK23_02700</name>
</gene>
<feature type="transmembrane region" description="Helical" evidence="1">
    <location>
        <begin position="46"/>
        <end position="63"/>
    </location>
</feature>
<evidence type="ECO:0000313" key="2">
    <source>
        <dbReference type="EMBL" id="MBF4809123.1"/>
    </source>
</evidence>
<organism evidence="2 3">
    <name type="scientific">Lancefieldella parvula</name>
    <dbReference type="NCBI Taxonomy" id="1382"/>
    <lineage>
        <taxon>Bacteria</taxon>
        <taxon>Bacillati</taxon>
        <taxon>Actinomycetota</taxon>
        <taxon>Coriobacteriia</taxon>
        <taxon>Coriobacteriales</taxon>
        <taxon>Atopobiaceae</taxon>
        <taxon>Lancefieldella</taxon>
    </lineage>
</organism>
<name>A0A930W289_9ACTN</name>
<comment type="caution">
    <text evidence="2">The sequence shown here is derived from an EMBL/GenBank/DDBJ whole genome shotgun (WGS) entry which is preliminary data.</text>
</comment>
<keyword evidence="1" id="KW-0472">Membrane</keyword>
<dbReference type="Proteomes" id="UP000772566">
    <property type="component" value="Unassembled WGS sequence"/>
</dbReference>
<reference evidence="2" key="1">
    <citation type="submission" date="2020-04" db="EMBL/GenBank/DDBJ databases">
        <title>Deep metagenomics examines the oral microbiome during advanced dental caries in children, revealing novel taxa and co-occurrences with host molecules.</title>
        <authorList>
            <person name="Baker J.L."/>
            <person name="Morton J.T."/>
            <person name="Dinis M."/>
            <person name="Alvarez R."/>
            <person name="Tran N.C."/>
            <person name="Knight R."/>
            <person name="Edlund A."/>
        </authorList>
    </citation>
    <scope>NUCLEOTIDE SEQUENCE</scope>
    <source>
        <strain evidence="2">JCVI_22A_bin.2</strain>
    </source>
</reference>
<keyword evidence="1" id="KW-1133">Transmembrane helix</keyword>